<accession>A0A4P9XSQ1</accession>
<dbReference type="EMBL" id="KZ992536">
    <property type="protein sequence ID" value="RKP09163.1"/>
    <property type="molecule type" value="Genomic_DNA"/>
</dbReference>
<protein>
    <submittedName>
        <fullName evidence="1">Uncharacterized protein</fullName>
    </submittedName>
</protein>
<dbReference type="Proteomes" id="UP000271241">
    <property type="component" value="Unassembled WGS sequence"/>
</dbReference>
<evidence type="ECO:0000313" key="1">
    <source>
        <dbReference type="EMBL" id="RKP09163.1"/>
    </source>
</evidence>
<keyword evidence="2" id="KW-1185">Reference proteome</keyword>
<name>A0A4P9XSQ1_9FUNG</name>
<organism evidence="1 2">
    <name type="scientific">Thamnocephalis sphaerospora</name>
    <dbReference type="NCBI Taxonomy" id="78915"/>
    <lineage>
        <taxon>Eukaryota</taxon>
        <taxon>Fungi</taxon>
        <taxon>Fungi incertae sedis</taxon>
        <taxon>Zoopagomycota</taxon>
        <taxon>Zoopagomycotina</taxon>
        <taxon>Zoopagomycetes</taxon>
        <taxon>Zoopagales</taxon>
        <taxon>Sigmoideomycetaceae</taxon>
        <taxon>Thamnocephalis</taxon>
    </lineage>
</organism>
<gene>
    <name evidence="1" type="ORF">THASP1DRAFT_29043</name>
</gene>
<proteinExistence type="predicted"/>
<reference evidence="2" key="1">
    <citation type="journal article" date="2018" name="Nat. Microbiol.">
        <title>Leveraging single-cell genomics to expand the fungal tree of life.</title>
        <authorList>
            <person name="Ahrendt S.R."/>
            <person name="Quandt C.A."/>
            <person name="Ciobanu D."/>
            <person name="Clum A."/>
            <person name="Salamov A."/>
            <person name="Andreopoulos B."/>
            <person name="Cheng J.F."/>
            <person name="Woyke T."/>
            <person name="Pelin A."/>
            <person name="Henrissat B."/>
            <person name="Reynolds N.K."/>
            <person name="Benny G.L."/>
            <person name="Smith M.E."/>
            <person name="James T.Y."/>
            <person name="Grigoriev I.V."/>
        </authorList>
    </citation>
    <scope>NUCLEOTIDE SEQUENCE [LARGE SCALE GENOMIC DNA]</scope>
    <source>
        <strain evidence="2">RSA 1356</strain>
    </source>
</reference>
<evidence type="ECO:0000313" key="2">
    <source>
        <dbReference type="Proteomes" id="UP000271241"/>
    </source>
</evidence>
<sequence length="656" mass="73755">MLLSRLSHDEIHHLCYLLDDCSLVLLAAASRYTYHLIAERPVYWEQRYRREFQLDDWRERSWLVWFNEQMGQAPTLADLAVRMDGALTLRSEYLSLDENLQATHWYHAYHRRRLTMRNLQQGSCRMDTCALPVANDAQLYLSGMNAWASVIREQNTTRMWALRHNTERSGGLQWRALELPPALGQLTQIAYADSTSHFVVAWAHIRLPTVLLDSGNTAQEAAAGADAPGSTASDDVIAPANTDNSASIIPADIDANEQGDHGVILAWPNTGADPPLVIFMQSEEEVRRKHEIAASLGMYGEWVLMRTPIYACTTNANMLPTSAEDVVREVPEIECYRYDVYDLERMRHCTGVIGEIGHSYAHLQAVSMNHVDMLVFRWVRVTADHLLPGIEHPVLNTPGATAVEPDKQDCAALLRVDWELHEFRVDREHATLLRCDTVHLPSWPNAQIEVQEYGPGLVCVMVYNPSDGQIHSGEKSNHAQLSLFVVGDTPSCGAPLQAAATKARQERRALWTRPVATVIFTPLYSEQLVIIQRFCWFNVHSAIDGTLLRQFACEAYNQFVPVLGPICTLYDCPNQVSWLADMQLGKMHSPPAAWLTEPVQVTRAAQVTEPSQDGAASSLAQIEMVRYDSKYRVSYSNVVSLNATGGQIRLYHLTQL</sequence>
<dbReference type="AlphaFoldDB" id="A0A4P9XSQ1"/>